<accession>A0AAN5CY51</accession>
<proteinExistence type="predicted"/>
<gene>
    <name evidence="1" type="ORF">PMAYCL1PPCAC_22877</name>
</gene>
<comment type="caution">
    <text evidence="1">The sequence shown here is derived from an EMBL/GenBank/DDBJ whole genome shotgun (WGS) entry which is preliminary data.</text>
</comment>
<organism evidence="1 2">
    <name type="scientific">Pristionchus mayeri</name>
    <dbReference type="NCBI Taxonomy" id="1317129"/>
    <lineage>
        <taxon>Eukaryota</taxon>
        <taxon>Metazoa</taxon>
        <taxon>Ecdysozoa</taxon>
        <taxon>Nematoda</taxon>
        <taxon>Chromadorea</taxon>
        <taxon>Rhabditida</taxon>
        <taxon>Rhabditina</taxon>
        <taxon>Diplogasteromorpha</taxon>
        <taxon>Diplogasteroidea</taxon>
        <taxon>Neodiplogasteridae</taxon>
        <taxon>Pristionchus</taxon>
    </lineage>
</organism>
<reference evidence="2" key="1">
    <citation type="submission" date="2022-10" db="EMBL/GenBank/DDBJ databases">
        <title>Genome assembly of Pristionchus species.</title>
        <authorList>
            <person name="Yoshida K."/>
            <person name="Sommer R.J."/>
        </authorList>
    </citation>
    <scope>NUCLEOTIDE SEQUENCE [LARGE SCALE GENOMIC DNA]</scope>
    <source>
        <strain evidence="2">RS5460</strain>
    </source>
</reference>
<sequence>ALLRLGDDDAEADAASGVDDTDGAAIGLKWIVGGCREDRDELGVEEVEPVHHHLMSTDDEFDIQVGEYFVECSLAKVDAHSAYLVLDLRCQSDHGVSPE</sequence>
<dbReference type="EMBL" id="BTRK01000005">
    <property type="protein sequence ID" value="GMR52682.1"/>
    <property type="molecule type" value="Genomic_DNA"/>
</dbReference>
<evidence type="ECO:0000313" key="2">
    <source>
        <dbReference type="Proteomes" id="UP001328107"/>
    </source>
</evidence>
<protein>
    <submittedName>
        <fullName evidence="1">Uncharacterized protein</fullName>
    </submittedName>
</protein>
<name>A0AAN5CY51_9BILA</name>
<feature type="non-terminal residue" evidence="1">
    <location>
        <position position="1"/>
    </location>
</feature>
<keyword evidence="2" id="KW-1185">Reference proteome</keyword>
<evidence type="ECO:0000313" key="1">
    <source>
        <dbReference type="EMBL" id="GMR52682.1"/>
    </source>
</evidence>
<dbReference type="AlphaFoldDB" id="A0AAN5CY51"/>
<dbReference type="Proteomes" id="UP001328107">
    <property type="component" value="Unassembled WGS sequence"/>
</dbReference>